<sequence length="120" mass="12447">MLRRFVKPVGVALIVILIFLLAGFRLNHPQYGLSSALGSAKSSLALYKHGAQPTIGAKVIVTLPNMPAASPALGIIRSVQGGKVLVVLGSDLREISVQDVKGKLIAVIPFLGAIVGIVGL</sequence>
<evidence type="ECO:0000313" key="3">
    <source>
        <dbReference type="EMBL" id="CAB5020133.1"/>
    </source>
</evidence>
<dbReference type="EMBL" id="CAEZSC010000087">
    <property type="protein sequence ID" value="CAB4542133.1"/>
    <property type="molecule type" value="Genomic_DNA"/>
</dbReference>
<organism evidence="2">
    <name type="scientific">freshwater metagenome</name>
    <dbReference type="NCBI Taxonomy" id="449393"/>
    <lineage>
        <taxon>unclassified sequences</taxon>
        <taxon>metagenomes</taxon>
        <taxon>ecological metagenomes</taxon>
    </lineage>
</organism>
<reference evidence="2" key="1">
    <citation type="submission" date="2020-05" db="EMBL/GenBank/DDBJ databases">
        <authorList>
            <person name="Chiriac C."/>
            <person name="Salcher M."/>
            <person name="Ghai R."/>
            <person name="Kavagutti S V."/>
        </authorList>
    </citation>
    <scope>NUCLEOTIDE SEQUENCE</scope>
</reference>
<protein>
    <submittedName>
        <fullName evidence="2">Unannotated protein</fullName>
    </submittedName>
</protein>
<evidence type="ECO:0000313" key="2">
    <source>
        <dbReference type="EMBL" id="CAB4724397.1"/>
    </source>
</evidence>
<gene>
    <name evidence="1" type="ORF">UFOPK1380_01111</name>
    <name evidence="2" type="ORF">UFOPK2689_00795</name>
    <name evidence="3" type="ORF">UFOPK4095_00954</name>
</gene>
<proteinExistence type="predicted"/>
<accession>A0A6J6RPQ6</accession>
<dbReference type="EMBL" id="CAEZYL010000044">
    <property type="protein sequence ID" value="CAB4724397.1"/>
    <property type="molecule type" value="Genomic_DNA"/>
</dbReference>
<dbReference type="AlphaFoldDB" id="A0A6J6RPQ6"/>
<name>A0A6J6RPQ6_9ZZZZ</name>
<evidence type="ECO:0000313" key="1">
    <source>
        <dbReference type="EMBL" id="CAB4542133.1"/>
    </source>
</evidence>
<dbReference type="EMBL" id="CAFBPI010000065">
    <property type="protein sequence ID" value="CAB5020133.1"/>
    <property type="molecule type" value="Genomic_DNA"/>
</dbReference>